<dbReference type="OMA" id="MYYEFFF"/>
<dbReference type="PANTHER" id="PTHR43648:SF1">
    <property type="entry name" value="ELECTRON TRANSFER FLAVOPROTEIN BETA SUBUNIT LYSINE METHYLTRANSFERASE"/>
    <property type="match status" value="1"/>
</dbReference>
<protein>
    <recommendedName>
        <fullName evidence="6">Ribosomal protein L11 methyltransferase</fullName>
        <shortName evidence="6">L11 Mtase</shortName>
        <ecNumber evidence="6">2.1.1.-</ecNumber>
    </recommendedName>
</protein>
<dbReference type="CDD" id="cd02440">
    <property type="entry name" value="AdoMet_MTases"/>
    <property type="match status" value="1"/>
</dbReference>
<dbReference type="InterPro" id="IPR050078">
    <property type="entry name" value="Ribosomal_L11_MeTrfase_PrmA"/>
</dbReference>
<evidence type="ECO:0000256" key="1">
    <source>
        <dbReference type="ARBA" id="ARBA00009741"/>
    </source>
</evidence>
<keyword evidence="3 6" id="KW-0489">Methyltransferase</keyword>
<keyword evidence="2 6" id="KW-0963">Cytoplasm</keyword>
<feature type="binding site" evidence="6">
    <location>
        <position position="131"/>
    </location>
    <ligand>
        <name>S-adenosyl-L-methionine</name>
        <dbReference type="ChEBI" id="CHEBI:59789"/>
    </ligand>
</feature>
<evidence type="ECO:0000256" key="6">
    <source>
        <dbReference type="HAMAP-Rule" id="MF_00735"/>
    </source>
</evidence>
<dbReference type="AlphaFoldDB" id="A0A412TX41"/>
<evidence type="ECO:0000256" key="2">
    <source>
        <dbReference type="ARBA" id="ARBA00022490"/>
    </source>
</evidence>
<gene>
    <name evidence="6" type="primary">prmA</name>
    <name evidence="7" type="ORF">DWW57_01655</name>
    <name evidence="8" type="ORF">DXA53_08650</name>
</gene>
<dbReference type="Pfam" id="PF06325">
    <property type="entry name" value="PrmA"/>
    <property type="match status" value="1"/>
</dbReference>
<dbReference type="SUPFAM" id="SSF53335">
    <property type="entry name" value="S-adenosyl-L-methionine-dependent methyltransferases"/>
    <property type="match status" value="1"/>
</dbReference>
<comment type="similarity">
    <text evidence="1 6">Belongs to the methyltransferase superfamily. PrmA family.</text>
</comment>
<feature type="binding site" evidence="6">
    <location>
        <position position="219"/>
    </location>
    <ligand>
        <name>S-adenosyl-L-methionine</name>
        <dbReference type="ChEBI" id="CHEBI:59789"/>
    </ligand>
</feature>
<name>A0A412TX41_9BACT</name>
<dbReference type="Proteomes" id="UP000284434">
    <property type="component" value="Unassembled WGS sequence"/>
</dbReference>
<comment type="function">
    <text evidence="6">Methylates ribosomal protein L11.</text>
</comment>
<evidence type="ECO:0000256" key="3">
    <source>
        <dbReference type="ARBA" id="ARBA00022603"/>
    </source>
</evidence>
<dbReference type="InterPro" id="IPR004498">
    <property type="entry name" value="Ribosomal_PrmA_MeTrfase"/>
</dbReference>
<dbReference type="GO" id="GO:0005840">
    <property type="term" value="C:ribosome"/>
    <property type="evidence" value="ECO:0007669"/>
    <property type="project" value="UniProtKB-KW"/>
</dbReference>
<evidence type="ECO:0000313" key="10">
    <source>
        <dbReference type="Proteomes" id="UP000284434"/>
    </source>
</evidence>
<sequence length="283" mass="32038">MNYIEVTFDITPYEEAVADALISELGTIGYDGFSYTDQGFTAYIPAKDYNAQAITRLEIFDFFTRNYRIETSVQEIEDQDWNKVWEENFTPIVVDDRILVRAGFHAPVPGIEYEILIEPKMSFGTGHHSTTALMLRTILDNKERITGKRVLDMGCGTGILSILAAKTGAREITGIDIDEWAYNNAMENIRANGLNNITIKIGDARLLEAEAPFDVILANINRNILLEDMPHYVARLLPQGLLIMSGFYLQDLPLIQERAAQSGLTFMTYREDKNWVAASFYKN</sequence>
<evidence type="ECO:0000313" key="9">
    <source>
        <dbReference type="Proteomes" id="UP000284243"/>
    </source>
</evidence>
<comment type="caution">
    <text evidence="7">The sequence shown here is derived from an EMBL/GenBank/DDBJ whole genome shotgun (WGS) entry which is preliminary data.</text>
</comment>
<dbReference type="EMBL" id="QSCO01000010">
    <property type="protein sequence ID" value="RGY06908.1"/>
    <property type="molecule type" value="Genomic_DNA"/>
</dbReference>
<dbReference type="GO" id="GO:0032259">
    <property type="term" value="P:methylation"/>
    <property type="evidence" value="ECO:0007669"/>
    <property type="project" value="UniProtKB-KW"/>
</dbReference>
<dbReference type="RefSeq" id="WP_013613660.1">
    <property type="nucleotide sequence ID" value="NZ_JADMSC010000091.1"/>
</dbReference>
<dbReference type="PANTHER" id="PTHR43648">
    <property type="entry name" value="ELECTRON TRANSFER FLAVOPROTEIN BETA SUBUNIT LYSINE METHYLTRANSFERASE"/>
    <property type="match status" value="1"/>
</dbReference>
<dbReference type="Proteomes" id="UP000284243">
    <property type="component" value="Unassembled WGS sequence"/>
</dbReference>
<comment type="catalytic activity">
    <reaction evidence="6">
        <text>L-lysyl-[protein] + 3 S-adenosyl-L-methionine = N(6),N(6),N(6)-trimethyl-L-lysyl-[protein] + 3 S-adenosyl-L-homocysteine + 3 H(+)</text>
        <dbReference type="Rhea" id="RHEA:54192"/>
        <dbReference type="Rhea" id="RHEA-COMP:9752"/>
        <dbReference type="Rhea" id="RHEA-COMP:13826"/>
        <dbReference type="ChEBI" id="CHEBI:15378"/>
        <dbReference type="ChEBI" id="CHEBI:29969"/>
        <dbReference type="ChEBI" id="CHEBI:57856"/>
        <dbReference type="ChEBI" id="CHEBI:59789"/>
        <dbReference type="ChEBI" id="CHEBI:61961"/>
    </reaction>
</comment>
<dbReference type="GO" id="GO:0005737">
    <property type="term" value="C:cytoplasm"/>
    <property type="evidence" value="ECO:0007669"/>
    <property type="project" value="UniProtKB-SubCell"/>
</dbReference>
<proteinExistence type="inferred from homology"/>
<keyword evidence="4 6" id="KW-0808">Transferase</keyword>
<evidence type="ECO:0000313" key="8">
    <source>
        <dbReference type="EMBL" id="RGY06908.1"/>
    </source>
</evidence>
<dbReference type="NCBIfam" id="NF001785">
    <property type="entry name" value="PRK00517.2-2"/>
    <property type="match status" value="1"/>
</dbReference>
<accession>A0A412TX41</accession>
<feature type="binding site" evidence="6">
    <location>
        <position position="154"/>
    </location>
    <ligand>
        <name>S-adenosyl-L-methionine</name>
        <dbReference type="ChEBI" id="CHEBI:59789"/>
    </ligand>
</feature>
<dbReference type="HAMAP" id="MF_00735">
    <property type="entry name" value="Methyltr_PrmA"/>
    <property type="match status" value="1"/>
</dbReference>
<dbReference type="EC" id="2.1.1.-" evidence="6"/>
<comment type="subcellular location">
    <subcellularLocation>
        <location evidence="6">Cytoplasm</location>
    </subcellularLocation>
</comment>
<dbReference type="InterPro" id="IPR029063">
    <property type="entry name" value="SAM-dependent_MTases_sf"/>
</dbReference>
<evidence type="ECO:0000256" key="5">
    <source>
        <dbReference type="ARBA" id="ARBA00022691"/>
    </source>
</evidence>
<feature type="binding site" evidence="6">
    <location>
        <position position="176"/>
    </location>
    <ligand>
        <name>S-adenosyl-L-methionine</name>
        <dbReference type="ChEBI" id="CHEBI:59789"/>
    </ligand>
</feature>
<dbReference type="GeneID" id="61276748"/>
<keyword evidence="5 6" id="KW-0949">S-adenosyl-L-methionine</keyword>
<keyword evidence="7" id="KW-0687">Ribonucleoprotein</keyword>
<dbReference type="EMBL" id="QRYC01000002">
    <property type="protein sequence ID" value="RGU58448.1"/>
    <property type="molecule type" value="Genomic_DNA"/>
</dbReference>
<evidence type="ECO:0000256" key="4">
    <source>
        <dbReference type="ARBA" id="ARBA00022679"/>
    </source>
</evidence>
<dbReference type="GO" id="GO:0008276">
    <property type="term" value="F:protein methyltransferase activity"/>
    <property type="evidence" value="ECO:0007669"/>
    <property type="project" value="UniProtKB-UniRule"/>
</dbReference>
<organism evidence="7 9">
    <name type="scientific">Odoribacter splanchnicus</name>
    <dbReference type="NCBI Taxonomy" id="28118"/>
    <lineage>
        <taxon>Bacteria</taxon>
        <taxon>Pseudomonadati</taxon>
        <taxon>Bacteroidota</taxon>
        <taxon>Bacteroidia</taxon>
        <taxon>Bacteroidales</taxon>
        <taxon>Odoribacteraceae</taxon>
        <taxon>Odoribacter</taxon>
    </lineage>
</organism>
<keyword evidence="7" id="KW-0689">Ribosomal protein</keyword>
<reference evidence="9 10" key="1">
    <citation type="submission" date="2018-08" db="EMBL/GenBank/DDBJ databases">
        <title>A genome reference for cultivated species of the human gut microbiota.</title>
        <authorList>
            <person name="Zou Y."/>
            <person name="Xue W."/>
            <person name="Luo G."/>
        </authorList>
    </citation>
    <scope>NUCLEOTIDE SEQUENCE [LARGE SCALE GENOMIC DNA]</scope>
    <source>
        <strain evidence="7 9">AF16-14</strain>
        <strain evidence="8 10">OF03-11</strain>
    </source>
</reference>
<evidence type="ECO:0000313" key="7">
    <source>
        <dbReference type="EMBL" id="RGU58448.1"/>
    </source>
</evidence>
<dbReference type="Gene3D" id="3.40.50.150">
    <property type="entry name" value="Vaccinia Virus protein VP39"/>
    <property type="match status" value="1"/>
</dbReference>